<gene>
    <name evidence="1" type="ORF">SAMN05216588_12199</name>
</gene>
<sequence>MNIHRAHTEILILAVASVLVLLVSVSFKAPQAKLAEPQATSQTRFQPAAAAAVTQASLQIVSAQQATGDWVRAEAVDAPVRQTRWVF</sequence>
<proteinExistence type="predicted"/>
<dbReference type="AlphaFoldDB" id="A0A1G8MGP0"/>
<evidence type="ECO:0000313" key="1">
    <source>
        <dbReference type="EMBL" id="SDI67134.1"/>
    </source>
</evidence>
<dbReference type="EMBL" id="FNDG01000021">
    <property type="protein sequence ID" value="SDI67134.1"/>
    <property type="molecule type" value="Genomic_DNA"/>
</dbReference>
<organism evidence="1 2">
    <name type="scientific">Phytopseudomonas flavescens</name>
    <dbReference type="NCBI Taxonomy" id="29435"/>
    <lineage>
        <taxon>Bacteria</taxon>
        <taxon>Pseudomonadati</taxon>
        <taxon>Pseudomonadota</taxon>
        <taxon>Gammaproteobacteria</taxon>
        <taxon>Pseudomonadales</taxon>
        <taxon>Pseudomonadaceae</taxon>
        <taxon>Phytopseudomonas</taxon>
    </lineage>
</organism>
<name>A0A1G8MGP0_9GAMM</name>
<reference evidence="1 2" key="1">
    <citation type="submission" date="2016-10" db="EMBL/GenBank/DDBJ databases">
        <authorList>
            <person name="de Groot N.N."/>
        </authorList>
    </citation>
    <scope>NUCLEOTIDE SEQUENCE [LARGE SCALE GENOMIC DNA]</scope>
    <source>
        <strain evidence="1 2">LMG 18387</strain>
    </source>
</reference>
<accession>A0A1G8MGP0</accession>
<dbReference type="Proteomes" id="UP000198606">
    <property type="component" value="Unassembled WGS sequence"/>
</dbReference>
<dbReference type="RefSeq" id="WP_084308094.1">
    <property type="nucleotide sequence ID" value="NZ_FNDG01000021.1"/>
</dbReference>
<protein>
    <submittedName>
        <fullName evidence="1">Uncharacterized protein</fullName>
    </submittedName>
</protein>
<evidence type="ECO:0000313" key="2">
    <source>
        <dbReference type="Proteomes" id="UP000198606"/>
    </source>
</evidence>
<dbReference type="STRING" id="29435.SAMN05216588_12199"/>